<evidence type="ECO:0000313" key="3">
    <source>
        <dbReference type="Proteomes" id="UP000192923"/>
    </source>
</evidence>
<dbReference type="AlphaFoldDB" id="A0A1Y6CU36"/>
<feature type="region of interest" description="Disordered" evidence="1">
    <location>
        <begin position="196"/>
        <end position="221"/>
    </location>
</feature>
<sequence>MKTAQSTPTALPGDELYFRHPEHGVMPGKVLSAGTAGCVVHHAKGKRRVPWEDVQGHRKRAEHALKVVDRGEDGFLAEDKRGRRVFVRHAEKEGGDNGGKAMMKAIPILFLKSHVKGYIRGDGTYVHEYDDKRQKKLEPPRGSKLGYGTHNIEPGDTLHFGDGGMSGRVHSVGEQGATVHDERGGIHKVEWHDVKGFKAGNGGGGGSKPPADPGNGGRDKSLFGDVSDLPEDAFQPHNTENELYASAEKALPKFKKALANVAEIIGGKVSGSVEEALGAKGPAIVVAPLKGKERARQKVRADYAGKWKKLRDVLRASIKCDTVEELHKVVEGLKASGIQLAKAPKDRFQHPTPEGYRDALLIVKVPGSDMLAEIQLHLSHILAAKSAGHEHYNVIRDIHAKYGTDTGLEDHWHEEDKSRYRHAQSESKRLYAEAWDRAKGLKQNLQKSIMLLCILKKGKRKWFS</sequence>
<evidence type="ECO:0008006" key="4">
    <source>
        <dbReference type="Google" id="ProtNLM"/>
    </source>
</evidence>
<accession>A0A1Y6CU36</accession>
<dbReference type="SUPFAM" id="SSF81301">
    <property type="entry name" value="Nucleotidyltransferase"/>
    <property type="match status" value="1"/>
</dbReference>
<feature type="region of interest" description="Disordered" evidence="1">
    <location>
        <begin position="131"/>
        <end position="154"/>
    </location>
</feature>
<feature type="compositionally biased region" description="Basic and acidic residues" evidence="1">
    <location>
        <begin position="131"/>
        <end position="141"/>
    </location>
</feature>
<dbReference type="Gene3D" id="3.30.460.10">
    <property type="entry name" value="Beta Polymerase, domain 2"/>
    <property type="match status" value="1"/>
</dbReference>
<evidence type="ECO:0000256" key="1">
    <source>
        <dbReference type="SAM" id="MobiDB-lite"/>
    </source>
</evidence>
<dbReference type="RefSeq" id="WP_085210900.1">
    <property type="nucleotide sequence ID" value="NZ_FXAM01000001.1"/>
</dbReference>
<organism evidence="2 3">
    <name type="scientific">Methylomagnum ishizawai</name>
    <dbReference type="NCBI Taxonomy" id="1760988"/>
    <lineage>
        <taxon>Bacteria</taxon>
        <taxon>Pseudomonadati</taxon>
        <taxon>Pseudomonadota</taxon>
        <taxon>Gammaproteobacteria</taxon>
        <taxon>Methylococcales</taxon>
        <taxon>Methylococcaceae</taxon>
        <taxon>Methylomagnum</taxon>
    </lineage>
</organism>
<dbReference type="STRING" id="1760988.SAMN02949497_1237"/>
<evidence type="ECO:0000313" key="2">
    <source>
        <dbReference type="EMBL" id="SMF93941.1"/>
    </source>
</evidence>
<dbReference type="EMBL" id="FXAM01000001">
    <property type="protein sequence ID" value="SMF93941.1"/>
    <property type="molecule type" value="Genomic_DNA"/>
</dbReference>
<gene>
    <name evidence="2" type="ORF">SAMN02949497_1237</name>
</gene>
<dbReference type="OrthoDB" id="5823369at2"/>
<proteinExistence type="predicted"/>
<reference evidence="2 3" key="1">
    <citation type="submission" date="2016-12" db="EMBL/GenBank/DDBJ databases">
        <authorList>
            <person name="Song W.-J."/>
            <person name="Kurnit D.M."/>
        </authorList>
    </citation>
    <scope>NUCLEOTIDE SEQUENCE [LARGE SCALE GENOMIC DNA]</scope>
    <source>
        <strain evidence="2 3">175</strain>
    </source>
</reference>
<keyword evidence="3" id="KW-1185">Reference proteome</keyword>
<protein>
    <recommendedName>
        <fullName evidence="4">RelA/SpoT domain-containing protein</fullName>
    </recommendedName>
</protein>
<dbReference type="Proteomes" id="UP000192923">
    <property type="component" value="Unassembled WGS sequence"/>
</dbReference>
<dbReference type="InterPro" id="IPR043519">
    <property type="entry name" value="NT_sf"/>
</dbReference>
<name>A0A1Y6CU36_9GAMM</name>